<keyword evidence="3" id="KW-1185">Reference proteome</keyword>
<feature type="region of interest" description="Disordered" evidence="1">
    <location>
        <begin position="57"/>
        <end position="138"/>
    </location>
</feature>
<dbReference type="KEGG" id="mis:MICPUN_58472"/>
<dbReference type="PANTHER" id="PTHR16537">
    <property type="entry name" value="SJOEGREN SYNDROME/SCLERODERMA AUTOANTIGEN 1"/>
    <property type="match status" value="1"/>
</dbReference>
<dbReference type="Proteomes" id="UP000002009">
    <property type="component" value="Chromosome 5"/>
</dbReference>
<gene>
    <name evidence="2" type="ORF">MICPUN_58472</name>
</gene>
<evidence type="ECO:0000313" key="3">
    <source>
        <dbReference type="Proteomes" id="UP000002009"/>
    </source>
</evidence>
<dbReference type="Pfam" id="PF06677">
    <property type="entry name" value="Auto_anti-p27"/>
    <property type="match status" value="1"/>
</dbReference>
<evidence type="ECO:0000256" key="1">
    <source>
        <dbReference type="SAM" id="MobiDB-lite"/>
    </source>
</evidence>
<dbReference type="RefSeq" id="XP_002502453.1">
    <property type="nucleotide sequence ID" value="XM_002502407.1"/>
</dbReference>
<dbReference type="GeneID" id="8243362"/>
<dbReference type="OMA" id="RMLEDCC"/>
<dbReference type="PANTHER" id="PTHR16537:SF1">
    <property type="entry name" value="PROTEIN ZNRD2"/>
    <property type="match status" value="1"/>
</dbReference>
<proteinExistence type="predicted"/>
<dbReference type="eggNOG" id="ENOG502SCA9">
    <property type="taxonomic scope" value="Eukaryota"/>
</dbReference>
<feature type="compositionally biased region" description="Low complexity" evidence="1">
    <location>
        <begin position="74"/>
        <end position="93"/>
    </location>
</feature>
<evidence type="ECO:0000313" key="2">
    <source>
        <dbReference type="EMBL" id="ACO63711.1"/>
    </source>
</evidence>
<organism evidence="2 3">
    <name type="scientific">Micromonas commoda (strain RCC299 / NOUM17 / CCMP2709)</name>
    <name type="common">Picoplanktonic green alga</name>
    <dbReference type="NCBI Taxonomy" id="296587"/>
    <lineage>
        <taxon>Eukaryota</taxon>
        <taxon>Viridiplantae</taxon>
        <taxon>Chlorophyta</taxon>
        <taxon>Mamiellophyceae</taxon>
        <taxon>Mamiellales</taxon>
        <taxon>Mamiellaceae</taxon>
        <taxon>Micromonas</taxon>
    </lineage>
</organism>
<accession>C1E5X9</accession>
<sequence length="195" mass="20511">MSRDDDNASKIAEKLLQGWTMLAEYCPADGCMTPLMRGRDGRRFCVAHDMFVMSSEEAEEMKRKGGGVGGGDAPGAKASPSSSAPAPSGSKPSSLDRIDFYSQLRAGRSPAPDPEPLARGYGDDGAAPMTLDRDGGGGGDDLEIGAIARSTRATVAAKMEEARAALARSESFSESAELLRFIRECLETARACDGI</sequence>
<dbReference type="STRING" id="296587.C1E5X9"/>
<dbReference type="EMBL" id="CP001326">
    <property type="protein sequence ID" value="ACO63711.1"/>
    <property type="molecule type" value="Genomic_DNA"/>
</dbReference>
<reference evidence="2 3" key="1">
    <citation type="journal article" date="2009" name="Science">
        <title>Green evolution and dynamic adaptations revealed by genomes of the marine picoeukaryotes Micromonas.</title>
        <authorList>
            <person name="Worden A.Z."/>
            <person name="Lee J.H."/>
            <person name="Mock T."/>
            <person name="Rouze P."/>
            <person name="Simmons M.P."/>
            <person name="Aerts A.L."/>
            <person name="Allen A.E."/>
            <person name="Cuvelier M.L."/>
            <person name="Derelle E."/>
            <person name="Everett M.V."/>
            <person name="Foulon E."/>
            <person name="Grimwood J."/>
            <person name="Gundlach H."/>
            <person name="Henrissat B."/>
            <person name="Napoli C."/>
            <person name="McDonald S.M."/>
            <person name="Parker M.S."/>
            <person name="Rombauts S."/>
            <person name="Salamov A."/>
            <person name="Von Dassow P."/>
            <person name="Badger J.H."/>
            <person name="Coutinho P.M."/>
            <person name="Demir E."/>
            <person name="Dubchak I."/>
            <person name="Gentemann C."/>
            <person name="Eikrem W."/>
            <person name="Gready J.E."/>
            <person name="John U."/>
            <person name="Lanier W."/>
            <person name="Lindquist E.A."/>
            <person name="Lucas S."/>
            <person name="Mayer K.F."/>
            <person name="Moreau H."/>
            <person name="Not F."/>
            <person name="Otillar R."/>
            <person name="Panaud O."/>
            <person name="Pangilinan J."/>
            <person name="Paulsen I."/>
            <person name="Piegu B."/>
            <person name="Poliakov A."/>
            <person name="Robbens S."/>
            <person name="Schmutz J."/>
            <person name="Toulza E."/>
            <person name="Wyss T."/>
            <person name="Zelensky A."/>
            <person name="Zhou K."/>
            <person name="Armbrust E.V."/>
            <person name="Bhattacharya D."/>
            <person name="Goodenough U.W."/>
            <person name="Van de Peer Y."/>
            <person name="Grigoriev I.V."/>
        </authorList>
    </citation>
    <scope>NUCLEOTIDE SEQUENCE [LARGE SCALE GENOMIC DNA]</scope>
    <source>
        <strain evidence="3">RCC299 / NOUM17</strain>
    </source>
</reference>
<name>C1E5X9_MICCC</name>
<dbReference type="InParanoid" id="C1E5X9"/>
<dbReference type="OrthoDB" id="28939at2759"/>
<protein>
    <submittedName>
        <fullName evidence="2">Uncharacterized protein</fullName>
    </submittedName>
</protein>
<dbReference type="InterPro" id="IPR051888">
    <property type="entry name" value="UPF0148_domain"/>
</dbReference>
<dbReference type="InterPro" id="IPR009563">
    <property type="entry name" value="SSSCA1"/>
</dbReference>
<dbReference type="AlphaFoldDB" id="C1E5X9"/>